<comment type="caution">
    <text evidence="5">The sequence shown here is derived from an EMBL/GenBank/DDBJ whole genome shotgun (WGS) entry which is preliminary data.</text>
</comment>
<dbReference type="Proteomes" id="UP000663829">
    <property type="component" value="Unassembled WGS sequence"/>
</dbReference>
<keyword evidence="7" id="KW-1185">Reference proteome</keyword>
<dbReference type="GO" id="GO:0042073">
    <property type="term" value="P:intraciliary transport"/>
    <property type="evidence" value="ECO:0007669"/>
    <property type="project" value="TreeGrafter"/>
</dbReference>
<dbReference type="GO" id="GO:0005814">
    <property type="term" value="C:centriole"/>
    <property type="evidence" value="ECO:0007669"/>
    <property type="project" value="TreeGrafter"/>
</dbReference>
<dbReference type="Proteomes" id="UP000681722">
    <property type="component" value="Unassembled WGS sequence"/>
</dbReference>
<feature type="compositionally biased region" description="Polar residues" evidence="1">
    <location>
        <begin position="13"/>
        <end position="23"/>
    </location>
</feature>
<dbReference type="InterPro" id="IPR039975">
    <property type="entry name" value="IFT52"/>
</dbReference>
<dbReference type="GO" id="GO:0060271">
    <property type="term" value="P:cilium assembly"/>
    <property type="evidence" value="ECO:0007669"/>
    <property type="project" value="TreeGrafter"/>
</dbReference>
<feature type="region of interest" description="Disordered" evidence="1">
    <location>
        <begin position="1"/>
        <end position="23"/>
    </location>
</feature>
<dbReference type="EMBL" id="CAJNOQ010016662">
    <property type="protein sequence ID" value="CAF1385225.1"/>
    <property type="molecule type" value="Genomic_DNA"/>
</dbReference>
<dbReference type="AlphaFoldDB" id="A0A815JPV3"/>
<organism evidence="5 7">
    <name type="scientific">Didymodactylos carnosus</name>
    <dbReference type="NCBI Taxonomy" id="1234261"/>
    <lineage>
        <taxon>Eukaryota</taxon>
        <taxon>Metazoa</taxon>
        <taxon>Spiralia</taxon>
        <taxon>Gnathifera</taxon>
        <taxon>Rotifera</taxon>
        <taxon>Eurotatoria</taxon>
        <taxon>Bdelloidea</taxon>
        <taxon>Philodinida</taxon>
        <taxon>Philodinidae</taxon>
        <taxon>Didymodactylos</taxon>
    </lineage>
</organism>
<evidence type="ECO:0000313" key="5">
    <source>
        <dbReference type="EMBL" id="CAF1385225.1"/>
    </source>
</evidence>
<evidence type="ECO:0008006" key="8">
    <source>
        <dbReference type="Google" id="ProtNLM"/>
    </source>
</evidence>
<reference evidence="5" key="1">
    <citation type="submission" date="2021-02" db="EMBL/GenBank/DDBJ databases">
        <authorList>
            <person name="Nowell W R."/>
        </authorList>
    </citation>
    <scope>NUCLEOTIDE SEQUENCE</scope>
</reference>
<feature type="domain" description="IFT52 central" evidence="3">
    <location>
        <begin position="290"/>
        <end position="370"/>
    </location>
</feature>
<dbReference type="Pfam" id="PF23352">
    <property type="entry name" value="IFT52_central"/>
    <property type="match status" value="1"/>
</dbReference>
<dbReference type="PANTHER" id="PTHR12969:SF7">
    <property type="entry name" value="INTRAFLAGELLAR TRANSPORT PROTEIN 52 HOMOLOG"/>
    <property type="match status" value="1"/>
</dbReference>
<proteinExistence type="predicted"/>
<dbReference type="CDD" id="cd23683">
    <property type="entry name" value="IFT52_CTD"/>
    <property type="match status" value="1"/>
</dbReference>
<accession>A0A815JPV3</accession>
<evidence type="ECO:0000313" key="6">
    <source>
        <dbReference type="EMBL" id="CAF4280404.1"/>
    </source>
</evidence>
<gene>
    <name evidence="5" type="ORF">GPM918_LOCUS32528</name>
    <name evidence="6" type="ORF">SRO942_LOCUS33199</name>
</gene>
<feature type="domain" description="Intraflagellar transport protein 52 C-terminal" evidence="2">
    <location>
        <begin position="381"/>
        <end position="432"/>
    </location>
</feature>
<evidence type="ECO:0000259" key="3">
    <source>
        <dbReference type="Pfam" id="PF23352"/>
    </source>
</evidence>
<dbReference type="InterPro" id="IPR048643">
    <property type="entry name" value="Itf52_C"/>
</dbReference>
<dbReference type="InterPro" id="IPR055460">
    <property type="entry name" value="IFT52_central"/>
</dbReference>
<sequence length="484" mass="54933">MPPTENSDEKGSQKSGSNNNNVLFDQSKNEQVSLSNGFKKLQVHLKIWKLSNHREEITAERLTPFRLFVIANPKEKFTTGEYDSMKRYIENGGSVLITLNEGGEAKQSTNINLFLKDYGVQVNEDSVIRAAYFKYFYPKEALILDGVLNRAVADNAHQIASTTNKKTQNIVVDKSVRAKVARSLEFVYPFGASLNVQQPSVPVLSTGTTCIPSQRPICSFYTSPSKGGGRLCVCGSTQIFHDSYLEKEQNKKLLDIIMEFLTNDKFKLNEIDAEEPDISDYNQSPDLIAMSEMLKCSLHDVEELPKDVRKLLDHQLFNLDLSLVPKMIRAYEDLQIKHEPLSLIKPQFETPMPLLKPAVYPPLFRDVDPPALELFDLEDYFASETSRLNQLANKCNEQDLEFFVKEFGNIAGISSRIPADQRDAKHILDYVLTQLFEFKRLNVEQGLDDYEPGMYGSKIVDSDSLQWNSRPTVASNYDRLVVDE</sequence>
<feature type="domain" description="IFT52 GIFT" evidence="4">
    <location>
        <begin position="22"/>
        <end position="274"/>
    </location>
</feature>
<evidence type="ECO:0000259" key="2">
    <source>
        <dbReference type="Pfam" id="PF21178"/>
    </source>
</evidence>
<dbReference type="GO" id="GO:0005929">
    <property type="term" value="C:cilium"/>
    <property type="evidence" value="ECO:0007669"/>
    <property type="project" value="TreeGrafter"/>
</dbReference>
<dbReference type="OrthoDB" id="10259368at2759"/>
<dbReference type="EMBL" id="CAJOBC010082066">
    <property type="protein sequence ID" value="CAF4280404.1"/>
    <property type="molecule type" value="Genomic_DNA"/>
</dbReference>
<dbReference type="Gene3D" id="6.10.250.2800">
    <property type="match status" value="1"/>
</dbReference>
<protein>
    <recommendedName>
        <fullName evidence="8">Intraflagellar transport protein 52-like protein</fullName>
    </recommendedName>
</protein>
<dbReference type="InterPro" id="IPR055458">
    <property type="entry name" value="IFT52_GIFT"/>
</dbReference>
<evidence type="ECO:0000313" key="7">
    <source>
        <dbReference type="Proteomes" id="UP000663829"/>
    </source>
</evidence>
<evidence type="ECO:0000259" key="4">
    <source>
        <dbReference type="Pfam" id="PF23355"/>
    </source>
</evidence>
<evidence type="ECO:0000256" key="1">
    <source>
        <dbReference type="SAM" id="MobiDB-lite"/>
    </source>
</evidence>
<dbReference type="GO" id="GO:0030992">
    <property type="term" value="C:intraciliary transport particle B"/>
    <property type="evidence" value="ECO:0007669"/>
    <property type="project" value="TreeGrafter"/>
</dbReference>
<dbReference type="Pfam" id="PF21178">
    <property type="entry name" value="Itf52_C"/>
    <property type="match status" value="1"/>
</dbReference>
<name>A0A815JPV3_9BILA</name>
<dbReference type="Pfam" id="PF23355">
    <property type="entry name" value="IFT52_GIFT"/>
    <property type="match status" value="1"/>
</dbReference>
<dbReference type="PANTHER" id="PTHR12969">
    <property type="entry name" value="NGD5/OSM-6/IFT52"/>
    <property type="match status" value="1"/>
</dbReference>